<sequence length="67" mass="7862">MDAPVSSRVLSDSARNVRRRIRRQNLAPEEHDAAKRRRNENDRERREAQRQSHDPATASALSDRLER</sequence>
<dbReference type="Proteomes" id="UP000298663">
    <property type="component" value="Unassembled WGS sequence"/>
</dbReference>
<reference evidence="2 3" key="1">
    <citation type="journal article" date="2015" name="Genome Biol.">
        <title>Comparative genomics of Steinernema reveals deeply conserved gene regulatory networks.</title>
        <authorList>
            <person name="Dillman A.R."/>
            <person name="Macchietto M."/>
            <person name="Porter C.F."/>
            <person name="Rogers A."/>
            <person name="Williams B."/>
            <person name="Antoshechkin I."/>
            <person name="Lee M.M."/>
            <person name="Goodwin Z."/>
            <person name="Lu X."/>
            <person name="Lewis E.E."/>
            <person name="Goodrich-Blair H."/>
            <person name="Stock S.P."/>
            <person name="Adams B.J."/>
            <person name="Sternberg P.W."/>
            <person name="Mortazavi A."/>
        </authorList>
    </citation>
    <scope>NUCLEOTIDE SEQUENCE [LARGE SCALE GENOMIC DNA]</scope>
    <source>
        <strain evidence="2 3">ALL</strain>
    </source>
</reference>
<reference evidence="2 3" key="2">
    <citation type="journal article" date="2019" name="G3 (Bethesda)">
        <title>Hybrid Assembly of the Genome of the Entomopathogenic Nematode Steinernema carpocapsae Identifies the X-Chromosome.</title>
        <authorList>
            <person name="Serra L."/>
            <person name="Macchietto M."/>
            <person name="Macias-Munoz A."/>
            <person name="McGill C.J."/>
            <person name="Rodriguez I.M."/>
            <person name="Rodriguez B."/>
            <person name="Murad R."/>
            <person name="Mortazavi A."/>
        </authorList>
    </citation>
    <scope>NUCLEOTIDE SEQUENCE [LARGE SCALE GENOMIC DNA]</scope>
    <source>
        <strain evidence="2 3">ALL</strain>
    </source>
</reference>
<dbReference type="AlphaFoldDB" id="A0A4U8URL1"/>
<protein>
    <recommendedName>
        <fullName evidence="4">IBB domain-containing protein</fullName>
    </recommendedName>
</protein>
<feature type="region of interest" description="Disordered" evidence="1">
    <location>
        <begin position="1"/>
        <end position="67"/>
    </location>
</feature>
<dbReference type="EMBL" id="AZBU02000001">
    <property type="protein sequence ID" value="TMS34298.1"/>
    <property type="molecule type" value="Genomic_DNA"/>
</dbReference>
<evidence type="ECO:0000313" key="3">
    <source>
        <dbReference type="Proteomes" id="UP000298663"/>
    </source>
</evidence>
<evidence type="ECO:0008006" key="4">
    <source>
        <dbReference type="Google" id="ProtNLM"/>
    </source>
</evidence>
<evidence type="ECO:0000256" key="1">
    <source>
        <dbReference type="SAM" id="MobiDB-lite"/>
    </source>
</evidence>
<proteinExistence type="predicted"/>
<comment type="caution">
    <text evidence="2">The sequence shown here is derived from an EMBL/GenBank/DDBJ whole genome shotgun (WGS) entry which is preliminary data.</text>
</comment>
<gene>
    <name evidence="2" type="ORF">L596_001924</name>
</gene>
<name>A0A4U8URL1_STECR</name>
<organism evidence="2 3">
    <name type="scientific">Steinernema carpocapsae</name>
    <name type="common">Entomopathogenic nematode</name>
    <dbReference type="NCBI Taxonomy" id="34508"/>
    <lineage>
        <taxon>Eukaryota</taxon>
        <taxon>Metazoa</taxon>
        <taxon>Ecdysozoa</taxon>
        <taxon>Nematoda</taxon>
        <taxon>Chromadorea</taxon>
        <taxon>Rhabditida</taxon>
        <taxon>Tylenchina</taxon>
        <taxon>Panagrolaimomorpha</taxon>
        <taxon>Strongyloidoidea</taxon>
        <taxon>Steinernematidae</taxon>
        <taxon>Steinernema</taxon>
    </lineage>
</organism>
<evidence type="ECO:0000313" key="2">
    <source>
        <dbReference type="EMBL" id="TMS34298.1"/>
    </source>
</evidence>
<accession>A0A4U8URL1</accession>
<feature type="compositionally biased region" description="Basic and acidic residues" evidence="1">
    <location>
        <begin position="28"/>
        <end position="53"/>
    </location>
</feature>
<keyword evidence="3" id="KW-1185">Reference proteome</keyword>